<reference evidence="9 10" key="1">
    <citation type="journal article" date="2014" name="Int. J. Syst. Evol. Microbiol.">
        <title>Bradyrhizobium ottawaense sp. nov., a symbiotic nitrogen fixing bacterium from root nodules of soybeans in Canada.</title>
        <authorList>
            <person name="Yu X."/>
            <person name="Cloutier S."/>
            <person name="Tambong J.T."/>
            <person name="Bromfield E.S."/>
        </authorList>
    </citation>
    <scope>NUCLEOTIDE SEQUENCE [LARGE SCALE GENOMIC DNA]</scope>
    <source>
        <strain evidence="9 10">OO99</strain>
    </source>
</reference>
<dbReference type="GO" id="GO:0006508">
    <property type="term" value="P:proteolysis"/>
    <property type="evidence" value="ECO:0007669"/>
    <property type="project" value="UniProtKB-KW"/>
</dbReference>
<evidence type="ECO:0000256" key="2">
    <source>
        <dbReference type="ARBA" id="ARBA00022723"/>
    </source>
</evidence>
<evidence type="ECO:0000256" key="4">
    <source>
        <dbReference type="ARBA" id="ARBA00022833"/>
    </source>
</evidence>
<keyword evidence="5 6" id="KW-0482">Metalloprotease</keyword>
<comment type="similarity">
    <text evidence="6">Belongs to the peptidase M48 family.</text>
</comment>
<accession>A0A2U8P333</accession>
<keyword evidence="3 6" id="KW-0378">Hydrolase</keyword>
<dbReference type="Pfam" id="PF01435">
    <property type="entry name" value="Peptidase_M48"/>
    <property type="match status" value="1"/>
</dbReference>
<keyword evidence="1 6" id="KW-0645">Protease</keyword>
<dbReference type="GO" id="GO:0004222">
    <property type="term" value="F:metalloendopeptidase activity"/>
    <property type="evidence" value="ECO:0007669"/>
    <property type="project" value="InterPro"/>
</dbReference>
<keyword evidence="7" id="KW-0732">Signal</keyword>
<reference evidence="9 10" key="2">
    <citation type="journal article" date="2017" name="Syst. Appl. Microbiol.">
        <title>Soybeans inoculated with root zone soils of Canadian native legumes harbour diverse and novel Bradyrhizobium spp. that possess agricultural potential.</title>
        <authorList>
            <person name="Bromfield E.S.P."/>
            <person name="Cloutier S."/>
            <person name="Tambong J.T."/>
            <person name="Tran Thi T.V."/>
        </authorList>
    </citation>
    <scope>NUCLEOTIDE SEQUENCE [LARGE SCALE GENOMIC DNA]</scope>
    <source>
        <strain evidence="9 10">OO99</strain>
    </source>
</reference>
<proteinExistence type="inferred from homology"/>
<evidence type="ECO:0000256" key="3">
    <source>
        <dbReference type="ARBA" id="ARBA00022801"/>
    </source>
</evidence>
<dbReference type="Proteomes" id="UP000215703">
    <property type="component" value="Chromosome"/>
</dbReference>
<evidence type="ECO:0000256" key="5">
    <source>
        <dbReference type="ARBA" id="ARBA00023049"/>
    </source>
</evidence>
<dbReference type="KEGG" id="bot:CIT37_07850"/>
<comment type="cofactor">
    <cofactor evidence="6">
        <name>Zn(2+)</name>
        <dbReference type="ChEBI" id="CHEBI:29105"/>
    </cofactor>
    <text evidence="6">Binds 1 zinc ion per subunit.</text>
</comment>
<dbReference type="EMBL" id="CP029425">
    <property type="protein sequence ID" value="AWL92122.1"/>
    <property type="molecule type" value="Genomic_DNA"/>
</dbReference>
<gene>
    <name evidence="9" type="ORF">CIT37_07850</name>
</gene>
<dbReference type="RefSeq" id="WP_095426817.1">
    <property type="nucleotide sequence ID" value="NZ_JAFDOJ010000002.1"/>
</dbReference>
<protein>
    <submittedName>
        <fullName evidence="9">Metalloprotease</fullName>
    </submittedName>
</protein>
<feature type="signal peptide" evidence="7">
    <location>
        <begin position="1"/>
        <end position="25"/>
    </location>
</feature>
<evidence type="ECO:0000256" key="7">
    <source>
        <dbReference type="SAM" id="SignalP"/>
    </source>
</evidence>
<organism evidence="9 10">
    <name type="scientific">Bradyrhizobium ottawaense</name>
    <dbReference type="NCBI Taxonomy" id="931866"/>
    <lineage>
        <taxon>Bacteria</taxon>
        <taxon>Pseudomonadati</taxon>
        <taxon>Pseudomonadota</taxon>
        <taxon>Alphaproteobacteria</taxon>
        <taxon>Hyphomicrobiales</taxon>
        <taxon>Nitrobacteraceae</taxon>
        <taxon>Bradyrhizobium</taxon>
    </lineage>
</organism>
<evidence type="ECO:0000259" key="8">
    <source>
        <dbReference type="Pfam" id="PF01435"/>
    </source>
</evidence>
<dbReference type="GO" id="GO:0046872">
    <property type="term" value="F:metal ion binding"/>
    <property type="evidence" value="ECO:0007669"/>
    <property type="project" value="UniProtKB-KW"/>
</dbReference>
<dbReference type="AlphaFoldDB" id="A0A2U8P333"/>
<feature type="chain" id="PRO_5015933117" evidence="7">
    <location>
        <begin position="26"/>
        <end position="254"/>
    </location>
</feature>
<name>A0A2U8P333_9BRAD</name>
<keyword evidence="4 6" id="KW-0862">Zinc</keyword>
<dbReference type="Gene3D" id="3.30.2010.10">
    <property type="entry name" value="Metalloproteases ('zincins'), catalytic domain"/>
    <property type="match status" value="1"/>
</dbReference>
<evidence type="ECO:0000313" key="9">
    <source>
        <dbReference type="EMBL" id="AWL92122.1"/>
    </source>
</evidence>
<evidence type="ECO:0000313" key="10">
    <source>
        <dbReference type="Proteomes" id="UP000215703"/>
    </source>
</evidence>
<keyword evidence="2" id="KW-0479">Metal-binding</keyword>
<evidence type="ECO:0000256" key="1">
    <source>
        <dbReference type="ARBA" id="ARBA00022670"/>
    </source>
</evidence>
<feature type="domain" description="Peptidase M48" evidence="8">
    <location>
        <begin position="90"/>
        <end position="151"/>
    </location>
</feature>
<sequence length="254" mass="27457">MQMLTRRCCIAGCGLLLFGGIGARAADARHNPSYGCSLTASEASNILGDKQDGGNVREMPSIPKSGDKDFDRALAETLVRISDCLNVTPSFAYFDDHDSPNAFALREKRVAGTDGTVLFGQRLLKQLMADPEAGDAAVAGICAHEFGHVLQWKVGVDEILLDGQPTVKRVELHADFLAGYFAGVRKLQQSSFNAAVIALTQFNAGDNMLKHPKHHGTPKERGDAIVKGYQTGHDDRKSLLDALNIGEKYVKANF</sequence>
<dbReference type="InterPro" id="IPR001915">
    <property type="entry name" value="Peptidase_M48"/>
</dbReference>
<evidence type="ECO:0000256" key="6">
    <source>
        <dbReference type="RuleBase" id="RU003983"/>
    </source>
</evidence>